<dbReference type="Pfam" id="PF25127">
    <property type="entry name" value="DUF7819"/>
    <property type="match status" value="1"/>
</dbReference>
<proteinExistence type="predicted"/>
<dbReference type="SMART" id="SM00648">
    <property type="entry name" value="SWAP"/>
    <property type="match status" value="1"/>
</dbReference>
<organism evidence="6 7">
    <name type="scientific">Clunio marinus</name>
    <dbReference type="NCBI Taxonomy" id="568069"/>
    <lineage>
        <taxon>Eukaryota</taxon>
        <taxon>Metazoa</taxon>
        <taxon>Ecdysozoa</taxon>
        <taxon>Arthropoda</taxon>
        <taxon>Hexapoda</taxon>
        <taxon>Insecta</taxon>
        <taxon>Pterygota</taxon>
        <taxon>Neoptera</taxon>
        <taxon>Endopterygota</taxon>
        <taxon>Diptera</taxon>
        <taxon>Nematocera</taxon>
        <taxon>Chironomoidea</taxon>
        <taxon>Chironomidae</taxon>
        <taxon>Clunio</taxon>
    </lineage>
</organism>
<feature type="domain" description="G-patch" evidence="4">
    <location>
        <begin position="694"/>
        <end position="744"/>
    </location>
</feature>
<dbReference type="Pfam" id="PF01585">
    <property type="entry name" value="G-patch"/>
    <property type="match status" value="1"/>
</dbReference>
<dbReference type="GO" id="GO:0006396">
    <property type="term" value="P:RNA processing"/>
    <property type="evidence" value="ECO:0007669"/>
    <property type="project" value="InterPro"/>
</dbReference>
<keyword evidence="7" id="KW-1185">Reference proteome</keyword>
<evidence type="ECO:0000259" key="4">
    <source>
        <dbReference type="PROSITE" id="PS50174"/>
    </source>
</evidence>
<dbReference type="GO" id="GO:0048471">
    <property type="term" value="C:perinuclear region of cytoplasm"/>
    <property type="evidence" value="ECO:0007669"/>
    <property type="project" value="TreeGrafter"/>
</dbReference>
<dbReference type="PANTHER" id="PTHR12323">
    <property type="entry name" value="SR-RELATED CTD ASSOCIATED FACTOR 6"/>
    <property type="match status" value="1"/>
</dbReference>
<evidence type="ECO:0000256" key="1">
    <source>
        <dbReference type="SAM" id="Coils"/>
    </source>
</evidence>
<dbReference type="PROSITE" id="PS50174">
    <property type="entry name" value="G_PATCH"/>
    <property type="match status" value="1"/>
</dbReference>
<feature type="compositionally biased region" description="Low complexity" evidence="2">
    <location>
        <begin position="470"/>
        <end position="480"/>
    </location>
</feature>
<dbReference type="PANTHER" id="PTHR12323:SF0">
    <property type="entry name" value="CALCIUM HOMEOSTASIS ENDOPLASMIC RETICULUM PROTEIN"/>
    <property type="match status" value="1"/>
</dbReference>
<gene>
    <name evidence="6" type="ORF">CLUMA_CG012573</name>
</gene>
<feature type="region of interest" description="Disordered" evidence="2">
    <location>
        <begin position="575"/>
        <end position="682"/>
    </location>
</feature>
<dbReference type="GO" id="GO:0006874">
    <property type="term" value="P:intracellular calcium ion homeostasis"/>
    <property type="evidence" value="ECO:0007669"/>
    <property type="project" value="TreeGrafter"/>
</dbReference>
<feature type="region of interest" description="Disordered" evidence="2">
    <location>
        <begin position="452"/>
        <end position="482"/>
    </location>
</feature>
<dbReference type="InterPro" id="IPR035967">
    <property type="entry name" value="SWAP/Surp_sf"/>
</dbReference>
<dbReference type="EMBL" id="CVRI01000050">
    <property type="protein sequence ID" value="CRK99452.1"/>
    <property type="molecule type" value="Genomic_DNA"/>
</dbReference>
<reference evidence="6 7" key="1">
    <citation type="submission" date="2015-04" db="EMBL/GenBank/DDBJ databases">
        <authorList>
            <person name="Syromyatnikov M.Y."/>
            <person name="Popov V.N."/>
        </authorList>
    </citation>
    <scope>NUCLEOTIDE SEQUENCE [LARGE SCALE GENOMIC DNA]</scope>
</reference>
<feature type="compositionally biased region" description="Basic residues" evidence="2">
    <location>
        <begin position="602"/>
        <end position="612"/>
    </location>
</feature>
<dbReference type="InterPro" id="IPR006569">
    <property type="entry name" value="CID_dom"/>
</dbReference>
<dbReference type="Gene3D" id="1.25.40.90">
    <property type="match status" value="1"/>
</dbReference>
<dbReference type="Proteomes" id="UP000183832">
    <property type="component" value="Unassembled WGS sequence"/>
</dbReference>
<keyword evidence="1" id="KW-0175">Coiled coil</keyword>
<feature type="compositionally biased region" description="Basic and acidic residues" evidence="2">
    <location>
        <begin position="575"/>
        <end position="590"/>
    </location>
</feature>
<dbReference type="SUPFAM" id="SSF109905">
    <property type="entry name" value="Surp module (SWAP domain)"/>
    <property type="match status" value="1"/>
</dbReference>
<sequence>MSMPQRPRDTQLANIIDKLAEFVARNGPEFEQMTKIKQQNNAKFAFLQNGSEFNAYYQYRVMEERRNLIGTPPNLNTLQQQQQQQLIWSSNGNPPKPQNVINYTAQIESINGQQMKLREQIMQSEKNLTAQHQVLIIKVLLQQQKGEIEDAIDRAQADKITQCAQENQISINELDDVLQPIIESCTKDSIANGKLWILQQTSNSAKSQIISQYILKKAMSPSAAFTQKLHLIYLINDLLHYCVRKNADDLKNALESVVIPMFCNATISANDDEKDKLDKLLTLWSSKANFFDSCAISKLQSPPSSIQEYQNTLFSQYASVITPLTQATKAKFETYQQQHQAYVKHATNQIKMLETEKQKLEQQNIKQQQPQIIQELAQNSQQMIPSLINSVNMIMNQQQQQQNRTDVSMMQNMLNNQNFQNQHQNFPFQQQITPHQQKIHIHAQQEQFQNFNLPPPSFSIPDLSRPPPGFSSAESSPSQSEQHLIAAIAEEPDPQPYFTLPAGLMVPLIDLEECNYHSLDTEKIKLPPAAAPTDKLLNAVEAFYSAPSHERPRDLEGWEKLGLYEYFKIKNAVRKQKEESIAKGSREKSKSPSPIPASMTKPVRKQKKRIFHSKSPEPRTSRSKSRSVTPETRPTIVATINRNRNKKRSRSPSPQIHLKRNFNRESRIDRRKRSVTPPSFMGAASKTATDFIDEGNKGHQMLKKLGWTSGGLGAVKNQGITEPISGGEIRDRNDLYKGVGMNTNDPYENFRKNRSNNFIVRMKSRSEDKN</sequence>
<dbReference type="PROSITE" id="PS51391">
    <property type="entry name" value="CID"/>
    <property type="match status" value="1"/>
</dbReference>
<dbReference type="GO" id="GO:0003723">
    <property type="term" value="F:RNA binding"/>
    <property type="evidence" value="ECO:0007669"/>
    <property type="project" value="InterPro"/>
</dbReference>
<dbReference type="InterPro" id="IPR000061">
    <property type="entry name" value="Surp"/>
</dbReference>
<dbReference type="InterPro" id="IPR056721">
    <property type="entry name" value="DUF7819"/>
</dbReference>
<evidence type="ECO:0000259" key="3">
    <source>
        <dbReference type="PROSITE" id="PS50128"/>
    </source>
</evidence>
<accession>A0A1J1IIT5</accession>
<dbReference type="Pfam" id="PF04818">
    <property type="entry name" value="CID"/>
    <property type="match status" value="1"/>
</dbReference>
<dbReference type="STRING" id="568069.A0A1J1IIT5"/>
<feature type="compositionally biased region" description="Pro residues" evidence="2">
    <location>
        <begin position="453"/>
        <end position="469"/>
    </location>
</feature>
<evidence type="ECO:0000313" key="6">
    <source>
        <dbReference type="EMBL" id="CRK99452.1"/>
    </source>
</evidence>
<feature type="coiled-coil region" evidence="1">
    <location>
        <begin position="107"/>
        <end position="158"/>
    </location>
</feature>
<dbReference type="Pfam" id="PF01805">
    <property type="entry name" value="Surp"/>
    <property type="match status" value="1"/>
</dbReference>
<dbReference type="InterPro" id="IPR000467">
    <property type="entry name" value="G_patch_dom"/>
</dbReference>
<evidence type="ECO:0000256" key="2">
    <source>
        <dbReference type="SAM" id="MobiDB-lite"/>
    </source>
</evidence>
<dbReference type="OrthoDB" id="21470at2759"/>
<feature type="domain" description="SURP motif" evidence="3">
    <location>
        <begin position="15"/>
        <end position="57"/>
    </location>
</feature>
<dbReference type="Gene3D" id="1.10.10.790">
    <property type="entry name" value="Surp module"/>
    <property type="match status" value="1"/>
</dbReference>
<dbReference type="SUPFAM" id="SSF48464">
    <property type="entry name" value="ENTH/VHS domain"/>
    <property type="match status" value="1"/>
</dbReference>
<dbReference type="PROSITE" id="PS50128">
    <property type="entry name" value="SURP"/>
    <property type="match status" value="1"/>
</dbReference>
<evidence type="ECO:0000313" key="7">
    <source>
        <dbReference type="Proteomes" id="UP000183832"/>
    </source>
</evidence>
<dbReference type="AlphaFoldDB" id="A0A1J1IIT5"/>
<feature type="domain" description="CID" evidence="5">
    <location>
        <begin position="166"/>
        <end position="307"/>
    </location>
</feature>
<evidence type="ECO:0000259" key="5">
    <source>
        <dbReference type="PROSITE" id="PS51391"/>
    </source>
</evidence>
<name>A0A1J1IIT5_9DIPT</name>
<protein>
    <submittedName>
        <fullName evidence="6">CLUMA_CG012573, isoform A</fullName>
    </submittedName>
</protein>
<dbReference type="SMART" id="SM00443">
    <property type="entry name" value="G_patch"/>
    <property type="match status" value="1"/>
</dbReference>
<dbReference type="InterPro" id="IPR008942">
    <property type="entry name" value="ENTH_VHS"/>
</dbReference>